<gene>
    <name evidence="1" type="ORF">SAMN05421688_0179</name>
</gene>
<proteinExistence type="predicted"/>
<sequence length="173" mass="19157">MRKRQFDGGIARIEDVEGYGMVSLRVSAETALRRARPQRGQACWEGETTTLWMSPDELLFLCPRAEVAGLLRDLAQDLAGVHHLAADVSSARALFDVRGRNALEVMAKLMPIDLSPQKFSPGRVRRSRIGQVAAAIWMQQDGALRVICFRSVADYVWDLMVDAARPGTEVGAF</sequence>
<name>A0A1I0V101_9RHOB</name>
<dbReference type="AlphaFoldDB" id="A0A1I0V101"/>
<dbReference type="InterPro" id="IPR027266">
    <property type="entry name" value="TrmE/GcvT-like"/>
</dbReference>
<dbReference type="Gene3D" id="3.30.1360.120">
    <property type="entry name" value="Probable tRNA modification gtpase trme, domain 1"/>
    <property type="match status" value="1"/>
</dbReference>
<dbReference type="Pfam" id="PF04268">
    <property type="entry name" value="SoxG"/>
    <property type="match status" value="1"/>
</dbReference>
<dbReference type="OrthoDB" id="9814782at2"/>
<dbReference type="RefSeq" id="WP_092059693.1">
    <property type="nucleotide sequence ID" value="NZ_FOJU01000001.1"/>
</dbReference>
<dbReference type="Proteomes" id="UP000198796">
    <property type="component" value="Unassembled WGS sequence"/>
</dbReference>
<accession>A0A1I0V101</accession>
<organism evidence="1 2">
    <name type="scientific">Poseidonocella pacifica</name>
    <dbReference type="NCBI Taxonomy" id="871651"/>
    <lineage>
        <taxon>Bacteria</taxon>
        <taxon>Pseudomonadati</taxon>
        <taxon>Pseudomonadota</taxon>
        <taxon>Alphaproteobacteria</taxon>
        <taxon>Rhodobacterales</taxon>
        <taxon>Roseobacteraceae</taxon>
        <taxon>Poseidonocella</taxon>
    </lineage>
</organism>
<protein>
    <submittedName>
        <fullName evidence="1">Sarcosine oxidase subunit gamma</fullName>
    </submittedName>
</protein>
<reference evidence="1 2" key="1">
    <citation type="submission" date="2016-10" db="EMBL/GenBank/DDBJ databases">
        <authorList>
            <person name="de Groot N.N."/>
        </authorList>
    </citation>
    <scope>NUCLEOTIDE SEQUENCE [LARGE SCALE GENOMIC DNA]</scope>
    <source>
        <strain evidence="1 2">DSM 29316</strain>
    </source>
</reference>
<evidence type="ECO:0000313" key="2">
    <source>
        <dbReference type="Proteomes" id="UP000198796"/>
    </source>
</evidence>
<dbReference type="InterPro" id="IPR007375">
    <property type="entry name" value="SoxG"/>
</dbReference>
<dbReference type="STRING" id="871651.SAMN05421688_0179"/>
<evidence type="ECO:0000313" key="1">
    <source>
        <dbReference type="EMBL" id="SFA69995.1"/>
    </source>
</evidence>
<dbReference type="SUPFAM" id="SSF103025">
    <property type="entry name" value="Folate-binding domain"/>
    <property type="match status" value="1"/>
</dbReference>
<dbReference type="Gene3D" id="3.30.70.1520">
    <property type="entry name" value="Heterotetrameric sarcosine oxidase"/>
    <property type="match status" value="1"/>
</dbReference>
<keyword evidence="2" id="KW-1185">Reference proteome</keyword>
<dbReference type="EMBL" id="FOJU01000001">
    <property type="protein sequence ID" value="SFA69995.1"/>
    <property type="molecule type" value="Genomic_DNA"/>
</dbReference>